<keyword evidence="5 10" id="KW-0863">Zinc-finger</keyword>
<proteinExistence type="inferred from homology"/>
<dbReference type="GO" id="GO:0008270">
    <property type="term" value="F:zinc ion binding"/>
    <property type="evidence" value="ECO:0007669"/>
    <property type="project" value="UniProtKB-KW"/>
</dbReference>
<sequence>PFLFQGLLTFRDVTVNFSKEEWECLDFTQRALYIEVMLENYKNLLFVENCKCDPVHQHVKTENQSCQCNELDKLLHDLSMCAVYRTNETSENSNNYRCNSHRDASVSSSNKDRHESMHTGEEPCKSKDYEKALNLCSNIIQDQILYTTKKEHKQGEYGDYFDSTYSLLQQPIYIVSGDISAHTLKAITDSTLKRNFTNAMTLNMHYRIHTGERPYKCEVCNKSFTWKSILRTHRKMHTGEKPYK</sequence>
<evidence type="ECO:0000313" key="15">
    <source>
        <dbReference type="Proteomes" id="UP001488838"/>
    </source>
</evidence>
<comment type="similarity">
    <text evidence="2">Belongs to the krueppel C2H2-type zinc-finger protein family.</text>
</comment>
<feature type="domain" description="C2H2-type" evidence="12">
    <location>
        <begin position="194"/>
        <end position="214"/>
    </location>
</feature>
<accession>A0AAW0I4X9</accession>
<keyword evidence="3" id="KW-0479">Metal-binding</keyword>
<feature type="non-terminal residue" evidence="14">
    <location>
        <position position="1"/>
    </location>
</feature>
<feature type="domain" description="C2H2-type" evidence="12">
    <location>
        <begin position="215"/>
        <end position="242"/>
    </location>
</feature>
<evidence type="ECO:0000313" key="14">
    <source>
        <dbReference type="EMBL" id="KAK7809234.1"/>
    </source>
</evidence>
<dbReference type="GO" id="GO:0000981">
    <property type="term" value="F:DNA-binding transcription factor activity, RNA polymerase II-specific"/>
    <property type="evidence" value="ECO:0007669"/>
    <property type="project" value="TreeGrafter"/>
</dbReference>
<keyword evidence="15" id="KW-1185">Reference proteome</keyword>
<evidence type="ECO:0000256" key="7">
    <source>
        <dbReference type="ARBA" id="ARBA00023015"/>
    </source>
</evidence>
<evidence type="ECO:0000256" key="3">
    <source>
        <dbReference type="ARBA" id="ARBA00022723"/>
    </source>
</evidence>
<dbReference type="Gene3D" id="6.10.140.140">
    <property type="match status" value="1"/>
</dbReference>
<comment type="caution">
    <text evidence="14">The sequence shown here is derived from an EMBL/GenBank/DDBJ whole genome shotgun (WGS) entry which is preliminary data.</text>
</comment>
<keyword evidence="7" id="KW-0805">Transcription regulation</keyword>
<comment type="subcellular location">
    <subcellularLocation>
        <location evidence="1">Nucleus</location>
    </subcellularLocation>
</comment>
<evidence type="ECO:0008006" key="16">
    <source>
        <dbReference type="Google" id="ProtNLM"/>
    </source>
</evidence>
<dbReference type="AlphaFoldDB" id="A0AAW0I4X9"/>
<dbReference type="InterPro" id="IPR036051">
    <property type="entry name" value="KRAB_dom_sf"/>
</dbReference>
<reference evidence="14 15" key="1">
    <citation type="journal article" date="2023" name="bioRxiv">
        <title>Conserved and derived expression patterns and positive selection on dental genes reveal complex evolutionary context of ever-growing rodent molars.</title>
        <authorList>
            <person name="Calamari Z.T."/>
            <person name="Song A."/>
            <person name="Cohen E."/>
            <person name="Akter M."/>
            <person name="Roy R.D."/>
            <person name="Hallikas O."/>
            <person name="Christensen M.M."/>
            <person name="Li P."/>
            <person name="Marangoni P."/>
            <person name="Jernvall J."/>
            <person name="Klein O.D."/>
        </authorList>
    </citation>
    <scope>NUCLEOTIDE SEQUENCE [LARGE SCALE GENOMIC DNA]</scope>
    <source>
        <strain evidence="14">V071</strain>
    </source>
</reference>
<evidence type="ECO:0000256" key="10">
    <source>
        <dbReference type="PROSITE-ProRule" id="PRU00042"/>
    </source>
</evidence>
<feature type="non-terminal residue" evidence="14">
    <location>
        <position position="244"/>
    </location>
</feature>
<evidence type="ECO:0000256" key="8">
    <source>
        <dbReference type="ARBA" id="ARBA00023125"/>
    </source>
</evidence>
<evidence type="ECO:0000256" key="6">
    <source>
        <dbReference type="ARBA" id="ARBA00022833"/>
    </source>
</evidence>
<dbReference type="Pfam" id="PF01352">
    <property type="entry name" value="KRAB"/>
    <property type="match status" value="1"/>
</dbReference>
<dbReference type="FunFam" id="3.30.160.60:FF:002343">
    <property type="entry name" value="Zinc finger protein 33A"/>
    <property type="match status" value="1"/>
</dbReference>
<feature type="domain" description="KRAB" evidence="13">
    <location>
        <begin position="8"/>
        <end position="86"/>
    </location>
</feature>
<dbReference type="EMBL" id="JBBHLL010000218">
    <property type="protein sequence ID" value="KAK7809234.1"/>
    <property type="molecule type" value="Genomic_DNA"/>
</dbReference>
<evidence type="ECO:0000256" key="5">
    <source>
        <dbReference type="ARBA" id="ARBA00022771"/>
    </source>
</evidence>
<dbReference type="SMART" id="SM00349">
    <property type="entry name" value="KRAB"/>
    <property type="match status" value="1"/>
</dbReference>
<dbReference type="SMART" id="SM00355">
    <property type="entry name" value="ZnF_C2H2"/>
    <property type="match status" value="1"/>
</dbReference>
<dbReference type="Gene3D" id="3.30.160.60">
    <property type="entry name" value="Classic Zinc Finger"/>
    <property type="match status" value="2"/>
</dbReference>
<dbReference type="InterPro" id="IPR036236">
    <property type="entry name" value="Znf_C2H2_sf"/>
</dbReference>
<dbReference type="InterPro" id="IPR050752">
    <property type="entry name" value="C2H2-ZF_domain"/>
</dbReference>
<dbReference type="PROSITE" id="PS50805">
    <property type="entry name" value="KRAB"/>
    <property type="match status" value="1"/>
</dbReference>
<protein>
    <recommendedName>
        <fullName evidence="16">Zinc finger protein</fullName>
    </recommendedName>
</protein>
<dbReference type="PANTHER" id="PTHR24384">
    <property type="entry name" value="FINGER PUTATIVE TRANSCRIPTION FACTOR FAMILY-RELATED"/>
    <property type="match status" value="1"/>
</dbReference>
<dbReference type="PROSITE" id="PS50157">
    <property type="entry name" value="ZINC_FINGER_C2H2_2"/>
    <property type="match status" value="3"/>
</dbReference>
<dbReference type="InterPro" id="IPR001909">
    <property type="entry name" value="KRAB"/>
</dbReference>
<evidence type="ECO:0000256" key="1">
    <source>
        <dbReference type="ARBA" id="ARBA00004123"/>
    </source>
</evidence>
<evidence type="ECO:0000256" key="2">
    <source>
        <dbReference type="ARBA" id="ARBA00006991"/>
    </source>
</evidence>
<feature type="region of interest" description="Disordered" evidence="11">
    <location>
        <begin position="90"/>
        <end position="123"/>
    </location>
</feature>
<dbReference type="InterPro" id="IPR013087">
    <property type="entry name" value="Znf_C2H2_type"/>
</dbReference>
<keyword evidence="6" id="KW-0862">Zinc</keyword>
<dbReference type="GO" id="GO:0000978">
    <property type="term" value="F:RNA polymerase II cis-regulatory region sequence-specific DNA binding"/>
    <property type="evidence" value="ECO:0007669"/>
    <property type="project" value="TreeGrafter"/>
</dbReference>
<evidence type="ECO:0000256" key="11">
    <source>
        <dbReference type="SAM" id="MobiDB-lite"/>
    </source>
</evidence>
<keyword evidence="4" id="KW-0677">Repeat</keyword>
<name>A0AAW0I4X9_MYOGA</name>
<keyword evidence="9" id="KW-0804">Transcription</keyword>
<dbReference type="Proteomes" id="UP001488838">
    <property type="component" value="Unassembled WGS sequence"/>
</dbReference>
<organism evidence="14 15">
    <name type="scientific">Myodes glareolus</name>
    <name type="common">Bank vole</name>
    <name type="synonym">Clethrionomys glareolus</name>
    <dbReference type="NCBI Taxonomy" id="447135"/>
    <lineage>
        <taxon>Eukaryota</taxon>
        <taxon>Metazoa</taxon>
        <taxon>Chordata</taxon>
        <taxon>Craniata</taxon>
        <taxon>Vertebrata</taxon>
        <taxon>Euteleostomi</taxon>
        <taxon>Mammalia</taxon>
        <taxon>Eutheria</taxon>
        <taxon>Euarchontoglires</taxon>
        <taxon>Glires</taxon>
        <taxon>Rodentia</taxon>
        <taxon>Myomorpha</taxon>
        <taxon>Muroidea</taxon>
        <taxon>Cricetidae</taxon>
        <taxon>Arvicolinae</taxon>
        <taxon>Myodes</taxon>
    </lineage>
</organism>
<evidence type="ECO:0000256" key="9">
    <source>
        <dbReference type="ARBA" id="ARBA00023163"/>
    </source>
</evidence>
<dbReference type="PANTHER" id="PTHR24384:SF246">
    <property type="entry name" value="GENE, 19965-RELATED"/>
    <property type="match status" value="1"/>
</dbReference>
<gene>
    <name evidence="14" type="ORF">U0070_025643</name>
</gene>
<feature type="compositionally biased region" description="Basic and acidic residues" evidence="11">
    <location>
        <begin position="100"/>
        <end position="123"/>
    </location>
</feature>
<dbReference type="PROSITE" id="PS00028">
    <property type="entry name" value="ZINC_FINGER_C2H2_1"/>
    <property type="match status" value="1"/>
</dbReference>
<dbReference type="GO" id="GO:0005634">
    <property type="term" value="C:nucleus"/>
    <property type="evidence" value="ECO:0007669"/>
    <property type="project" value="UniProtKB-SubCell"/>
</dbReference>
<dbReference type="CDD" id="cd07765">
    <property type="entry name" value="KRAB_A-box"/>
    <property type="match status" value="1"/>
</dbReference>
<dbReference type="SUPFAM" id="SSF109640">
    <property type="entry name" value="KRAB domain (Kruppel-associated box)"/>
    <property type="match status" value="1"/>
</dbReference>
<evidence type="ECO:0000259" key="13">
    <source>
        <dbReference type="PROSITE" id="PS50805"/>
    </source>
</evidence>
<evidence type="ECO:0000256" key="4">
    <source>
        <dbReference type="ARBA" id="ARBA00022737"/>
    </source>
</evidence>
<feature type="domain" description="C2H2-type" evidence="12">
    <location>
        <begin position="96"/>
        <end position="123"/>
    </location>
</feature>
<keyword evidence="8" id="KW-0238">DNA-binding</keyword>
<evidence type="ECO:0000259" key="12">
    <source>
        <dbReference type="PROSITE" id="PS50157"/>
    </source>
</evidence>
<dbReference type="SUPFAM" id="SSF57667">
    <property type="entry name" value="beta-beta-alpha zinc fingers"/>
    <property type="match status" value="1"/>
</dbReference>